<dbReference type="Proteomes" id="UP000054558">
    <property type="component" value="Unassembled WGS sequence"/>
</dbReference>
<evidence type="ECO:0000313" key="1">
    <source>
        <dbReference type="EMBL" id="GAQ83671.1"/>
    </source>
</evidence>
<keyword evidence="2" id="KW-1185">Reference proteome</keyword>
<gene>
    <name evidence="1" type="ORF">KFL_001570100</name>
</gene>
<organism evidence="1 2">
    <name type="scientific">Klebsormidium nitens</name>
    <name type="common">Green alga</name>
    <name type="synonym">Ulothrix nitens</name>
    <dbReference type="NCBI Taxonomy" id="105231"/>
    <lineage>
        <taxon>Eukaryota</taxon>
        <taxon>Viridiplantae</taxon>
        <taxon>Streptophyta</taxon>
        <taxon>Klebsormidiophyceae</taxon>
        <taxon>Klebsormidiales</taxon>
        <taxon>Klebsormidiaceae</taxon>
        <taxon>Klebsormidium</taxon>
    </lineage>
</organism>
<protein>
    <submittedName>
        <fullName evidence="1">Uncharacterized protein</fullName>
    </submittedName>
</protein>
<dbReference type="AlphaFoldDB" id="A0A0U9I7G4"/>
<dbReference type="EMBL" id="DF237106">
    <property type="protein sequence ID" value="GAQ83671.1"/>
    <property type="molecule type" value="Genomic_DNA"/>
</dbReference>
<sequence length="132" mass="14498">MMNKASSAEKYRLLHGHDIFEGAEGLSFPTDGHHVIANVTAKENLDPAAFGNSPPVLTSFLLDEEGVMRALFSCLFHSVGEGGGDIDELRQGRWAGQTLIIREKKEVSNDTEWKDVSKEVKDVLQVAVDNES</sequence>
<evidence type="ECO:0000313" key="2">
    <source>
        <dbReference type="Proteomes" id="UP000054558"/>
    </source>
</evidence>
<dbReference type="OrthoDB" id="2588098at2759"/>
<proteinExistence type="predicted"/>
<name>A0A0U9I7G4_KLENI</name>
<reference evidence="1 2" key="1">
    <citation type="journal article" date="2014" name="Nat. Commun.">
        <title>Klebsormidium flaccidum genome reveals primary factors for plant terrestrial adaptation.</title>
        <authorList>
            <person name="Hori K."/>
            <person name="Maruyama F."/>
            <person name="Fujisawa T."/>
            <person name="Togashi T."/>
            <person name="Yamamoto N."/>
            <person name="Seo M."/>
            <person name="Sato S."/>
            <person name="Yamada T."/>
            <person name="Mori H."/>
            <person name="Tajima N."/>
            <person name="Moriyama T."/>
            <person name="Ikeuchi M."/>
            <person name="Watanabe M."/>
            <person name="Wada H."/>
            <person name="Kobayashi K."/>
            <person name="Saito M."/>
            <person name="Masuda T."/>
            <person name="Sasaki-Sekimoto Y."/>
            <person name="Mashiguchi K."/>
            <person name="Awai K."/>
            <person name="Shimojima M."/>
            <person name="Masuda S."/>
            <person name="Iwai M."/>
            <person name="Nobusawa T."/>
            <person name="Narise T."/>
            <person name="Kondo S."/>
            <person name="Saito H."/>
            <person name="Sato R."/>
            <person name="Murakawa M."/>
            <person name="Ihara Y."/>
            <person name="Oshima-Yamada Y."/>
            <person name="Ohtaka K."/>
            <person name="Satoh M."/>
            <person name="Sonobe K."/>
            <person name="Ishii M."/>
            <person name="Ohtani R."/>
            <person name="Kanamori-Sato M."/>
            <person name="Honoki R."/>
            <person name="Miyazaki D."/>
            <person name="Mochizuki H."/>
            <person name="Umetsu J."/>
            <person name="Higashi K."/>
            <person name="Shibata D."/>
            <person name="Kamiya Y."/>
            <person name="Sato N."/>
            <person name="Nakamura Y."/>
            <person name="Tabata S."/>
            <person name="Ida S."/>
            <person name="Kurokawa K."/>
            <person name="Ohta H."/>
        </authorList>
    </citation>
    <scope>NUCLEOTIDE SEQUENCE [LARGE SCALE GENOMIC DNA]</scope>
    <source>
        <strain evidence="1 2">NIES-2285</strain>
    </source>
</reference>
<accession>A0A0U9I7G4</accession>